<dbReference type="EMBL" id="CALNXJ010000045">
    <property type="protein sequence ID" value="CAH3148713.1"/>
    <property type="molecule type" value="Genomic_DNA"/>
</dbReference>
<dbReference type="Proteomes" id="UP001159428">
    <property type="component" value="Unassembled WGS sequence"/>
</dbReference>
<dbReference type="AlphaFoldDB" id="A0AAU9XIG3"/>
<name>A0AAU9XIG3_9CNID</name>
<keyword evidence="2" id="KW-1185">Reference proteome</keyword>
<evidence type="ECO:0000313" key="2">
    <source>
        <dbReference type="Proteomes" id="UP001159428"/>
    </source>
</evidence>
<comment type="caution">
    <text evidence="1">The sequence shown here is derived from an EMBL/GenBank/DDBJ whole genome shotgun (WGS) entry which is preliminary data.</text>
</comment>
<reference evidence="1 2" key="1">
    <citation type="submission" date="2022-05" db="EMBL/GenBank/DDBJ databases">
        <authorList>
            <consortium name="Genoscope - CEA"/>
            <person name="William W."/>
        </authorList>
    </citation>
    <scope>NUCLEOTIDE SEQUENCE [LARGE SCALE GENOMIC DNA]</scope>
</reference>
<sequence length="118" mass="13479">MCYCETPDKESSSVDKCYKIDGGILETEQKRYASFRRVRGLGHTTVSELLMAIQEKVLFDTNTYRCIDTHYRTIIWCIAEIKSYLCSTMEQQSIGNGIALINFQRAYANSVVSNGSYH</sequence>
<gene>
    <name evidence="1" type="ORF">PMEA_00024287</name>
</gene>
<organism evidence="1 2">
    <name type="scientific">Pocillopora meandrina</name>
    <dbReference type="NCBI Taxonomy" id="46732"/>
    <lineage>
        <taxon>Eukaryota</taxon>
        <taxon>Metazoa</taxon>
        <taxon>Cnidaria</taxon>
        <taxon>Anthozoa</taxon>
        <taxon>Hexacorallia</taxon>
        <taxon>Scleractinia</taxon>
        <taxon>Astrocoeniina</taxon>
        <taxon>Pocilloporidae</taxon>
        <taxon>Pocillopora</taxon>
    </lineage>
</organism>
<accession>A0AAU9XIG3</accession>
<proteinExistence type="predicted"/>
<evidence type="ECO:0000313" key="1">
    <source>
        <dbReference type="EMBL" id="CAH3148713.1"/>
    </source>
</evidence>
<protein>
    <submittedName>
        <fullName evidence="1">Uncharacterized protein</fullName>
    </submittedName>
</protein>